<dbReference type="EMBL" id="CP063405">
    <property type="protein sequence ID" value="QSZ29407.1"/>
    <property type="molecule type" value="Genomic_DNA"/>
</dbReference>
<protein>
    <recommendedName>
        <fullName evidence="4">Ecp2 effector protein domain-containing protein</fullName>
    </recommendedName>
</protein>
<evidence type="ECO:0008006" key="4">
    <source>
        <dbReference type="Google" id="ProtNLM"/>
    </source>
</evidence>
<reference evidence="2" key="1">
    <citation type="submission" date="2020-10" db="EMBL/GenBank/DDBJ databases">
        <title>Genome Sequence of Monilinia vaccinii-corymbosi Sheds Light on Mummy Berry Disease Infection of Blueberry and Mating Type.</title>
        <authorList>
            <person name="Yow A.G."/>
            <person name="Zhang Y."/>
            <person name="Bansal K."/>
            <person name="Eacker S.M."/>
            <person name="Sullivan S."/>
            <person name="Liachko I."/>
            <person name="Cubeta M.A."/>
            <person name="Rollins J.A."/>
            <person name="Ashrafi H."/>
        </authorList>
    </citation>
    <scope>NUCLEOTIDE SEQUENCE</scope>
    <source>
        <strain evidence="2">RL-1</strain>
    </source>
</reference>
<evidence type="ECO:0000313" key="3">
    <source>
        <dbReference type="Proteomes" id="UP000672032"/>
    </source>
</evidence>
<proteinExistence type="predicted"/>
<keyword evidence="1" id="KW-0732">Signal</keyword>
<feature type="signal peptide" evidence="1">
    <location>
        <begin position="1"/>
        <end position="21"/>
    </location>
</feature>
<accession>A0A8A3P9G5</accession>
<dbReference type="AlphaFoldDB" id="A0A8A3P9G5"/>
<sequence length="124" mass="13082">MKLSNLSILSILSLTSSTAYASPSGSCYNVQGPAGNPTLAMAQIEDLCKNWKGPTTPKSLSYGCRPVGSVYYEIASGNKGDVEAIANKDACREIYKAALACPKGGDFVDGTWRVIVVVKDTPCN</sequence>
<organism evidence="2 3">
    <name type="scientific">Monilinia vaccinii-corymbosi</name>
    <dbReference type="NCBI Taxonomy" id="61207"/>
    <lineage>
        <taxon>Eukaryota</taxon>
        <taxon>Fungi</taxon>
        <taxon>Dikarya</taxon>
        <taxon>Ascomycota</taxon>
        <taxon>Pezizomycotina</taxon>
        <taxon>Leotiomycetes</taxon>
        <taxon>Helotiales</taxon>
        <taxon>Sclerotiniaceae</taxon>
        <taxon>Monilinia</taxon>
    </lineage>
</organism>
<evidence type="ECO:0000256" key="1">
    <source>
        <dbReference type="SAM" id="SignalP"/>
    </source>
</evidence>
<dbReference type="Proteomes" id="UP000672032">
    <property type="component" value="Chromosome 1"/>
</dbReference>
<name>A0A8A3P9G5_9HELO</name>
<feature type="chain" id="PRO_5032630011" description="Ecp2 effector protein domain-containing protein" evidence="1">
    <location>
        <begin position="22"/>
        <end position="124"/>
    </location>
</feature>
<gene>
    <name evidence="2" type="ORF">DSL72_003921</name>
</gene>
<evidence type="ECO:0000313" key="2">
    <source>
        <dbReference type="EMBL" id="QSZ29407.1"/>
    </source>
</evidence>
<keyword evidence="3" id="KW-1185">Reference proteome</keyword>